<dbReference type="AlphaFoldDB" id="A0A9D4LNP0"/>
<dbReference type="Proteomes" id="UP000828390">
    <property type="component" value="Unassembled WGS sequence"/>
</dbReference>
<name>A0A9D4LNP0_DREPO</name>
<organism evidence="1 2">
    <name type="scientific">Dreissena polymorpha</name>
    <name type="common">Zebra mussel</name>
    <name type="synonym">Mytilus polymorpha</name>
    <dbReference type="NCBI Taxonomy" id="45954"/>
    <lineage>
        <taxon>Eukaryota</taxon>
        <taxon>Metazoa</taxon>
        <taxon>Spiralia</taxon>
        <taxon>Lophotrochozoa</taxon>
        <taxon>Mollusca</taxon>
        <taxon>Bivalvia</taxon>
        <taxon>Autobranchia</taxon>
        <taxon>Heteroconchia</taxon>
        <taxon>Euheterodonta</taxon>
        <taxon>Imparidentia</taxon>
        <taxon>Neoheterodontei</taxon>
        <taxon>Myida</taxon>
        <taxon>Dreissenoidea</taxon>
        <taxon>Dreissenidae</taxon>
        <taxon>Dreissena</taxon>
    </lineage>
</organism>
<accession>A0A9D4LNP0</accession>
<comment type="caution">
    <text evidence="1">The sequence shown here is derived from an EMBL/GenBank/DDBJ whole genome shotgun (WGS) entry which is preliminary data.</text>
</comment>
<sequence>MHRRSWRLVPSHTVWESPAGAKMVFGPSQTVFESHAGAQLVWAPSETVENCVGLSYRCPDDLGTVAVCLGVSWHGFWVPT</sequence>
<evidence type="ECO:0000313" key="1">
    <source>
        <dbReference type="EMBL" id="KAH3861385.1"/>
    </source>
</evidence>
<keyword evidence="2" id="KW-1185">Reference proteome</keyword>
<proteinExistence type="predicted"/>
<reference evidence="1" key="1">
    <citation type="journal article" date="2019" name="bioRxiv">
        <title>The Genome of the Zebra Mussel, Dreissena polymorpha: A Resource for Invasive Species Research.</title>
        <authorList>
            <person name="McCartney M.A."/>
            <person name="Auch B."/>
            <person name="Kono T."/>
            <person name="Mallez S."/>
            <person name="Zhang Y."/>
            <person name="Obille A."/>
            <person name="Becker A."/>
            <person name="Abrahante J.E."/>
            <person name="Garbe J."/>
            <person name="Badalamenti J.P."/>
            <person name="Herman A."/>
            <person name="Mangelson H."/>
            <person name="Liachko I."/>
            <person name="Sullivan S."/>
            <person name="Sone E.D."/>
            <person name="Koren S."/>
            <person name="Silverstein K.A.T."/>
            <person name="Beckman K.B."/>
            <person name="Gohl D.M."/>
        </authorList>
    </citation>
    <scope>NUCLEOTIDE SEQUENCE</scope>
    <source>
        <strain evidence="1">Duluth1</strain>
        <tissue evidence="1">Whole animal</tissue>
    </source>
</reference>
<protein>
    <submittedName>
        <fullName evidence="1">Uncharacterized protein</fullName>
    </submittedName>
</protein>
<gene>
    <name evidence="1" type="ORF">DPMN_024313</name>
</gene>
<reference evidence="1" key="2">
    <citation type="submission" date="2020-11" db="EMBL/GenBank/DDBJ databases">
        <authorList>
            <person name="McCartney M.A."/>
            <person name="Auch B."/>
            <person name="Kono T."/>
            <person name="Mallez S."/>
            <person name="Becker A."/>
            <person name="Gohl D.M."/>
            <person name="Silverstein K.A.T."/>
            <person name="Koren S."/>
            <person name="Bechman K.B."/>
            <person name="Herman A."/>
            <person name="Abrahante J.E."/>
            <person name="Garbe J."/>
        </authorList>
    </citation>
    <scope>NUCLEOTIDE SEQUENCE</scope>
    <source>
        <strain evidence="1">Duluth1</strain>
        <tissue evidence="1">Whole animal</tissue>
    </source>
</reference>
<dbReference type="EMBL" id="JAIWYP010000002">
    <property type="protein sequence ID" value="KAH3861385.1"/>
    <property type="molecule type" value="Genomic_DNA"/>
</dbReference>
<evidence type="ECO:0000313" key="2">
    <source>
        <dbReference type="Proteomes" id="UP000828390"/>
    </source>
</evidence>